<protein>
    <submittedName>
        <fullName evidence="2">Uncharacterized protein</fullName>
    </submittedName>
</protein>
<keyword evidence="1" id="KW-0732">Signal</keyword>
<accession>W7UVN5</accession>
<dbReference type="EMBL" id="ATAX01000003">
    <property type="protein sequence ID" value="EWM55224.1"/>
    <property type="molecule type" value="Genomic_DNA"/>
</dbReference>
<proteinExistence type="predicted"/>
<dbReference type="PATRIC" id="fig|1341157.4.peg.37"/>
<dbReference type="AlphaFoldDB" id="W7UVN5"/>
<evidence type="ECO:0000313" key="2">
    <source>
        <dbReference type="EMBL" id="EWM55224.1"/>
    </source>
</evidence>
<comment type="caution">
    <text evidence="2">The sequence shown here is derived from an EMBL/GenBank/DDBJ whole genome shotgun (WGS) entry which is preliminary data.</text>
</comment>
<feature type="signal peptide" evidence="1">
    <location>
        <begin position="1"/>
        <end position="20"/>
    </location>
</feature>
<dbReference type="RefSeq" id="WP_037296351.1">
    <property type="nucleotide sequence ID" value="NZ_ATAX01000003.1"/>
</dbReference>
<gene>
    <name evidence="2" type="ORF">RF007C_04520</name>
</gene>
<evidence type="ECO:0000256" key="1">
    <source>
        <dbReference type="SAM" id="SignalP"/>
    </source>
</evidence>
<feature type="chain" id="PRO_5039222461" evidence="1">
    <location>
        <begin position="21"/>
        <end position="353"/>
    </location>
</feature>
<organism evidence="2 3">
    <name type="scientific">Ruminococcus flavefaciens 007c</name>
    <dbReference type="NCBI Taxonomy" id="1341157"/>
    <lineage>
        <taxon>Bacteria</taxon>
        <taxon>Bacillati</taxon>
        <taxon>Bacillota</taxon>
        <taxon>Clostridia</taxon>
        <taxon>Eubacteriales</taxon>
        <taxon>Oscillospiraceae</taxon>
        <taxon>Ruminococcus</taxon>
    </lineage>
</organism>
<reference evidence="2 3" key="1">
    <citation type="journal article" date="2014" name="PLoS ONE">
        <title>Rumen cellulosomics: divergent fiber-degrading strategies revealed by comparative genome-wide analysis of six ruminococcal strains.</title>
        <authorList>
            <person name="Dassa B."/>
            <person name="Borovok I."/>
            <person name="Ruimy-Israeli V."/>
            <person name="Lamed R."/>
            <person name="Flint H.J."/>
            <person name="Duncan S.H."/>
            <person name="Henrissat B."/>
            <person name="Coutinho P."/>
            <person name="Morrison M."/>
            <person name="Mosoni P."/>
            <person name="Yeoman C.J."/>
            <person name="White B.A."/>
            <person name="Bayer E.A."/>
        </authorList>
    </citation>
    <scope>NUCLEOTIDE SEQUENCE [LARGE SCALE GENOMIC DNA]</scope>
    <source>
        <strain evidence="2 3">007c</strain>
    </source>
</reference>
<dbReference type="Proteomes" id="UP000019365">
    <property type="component" value="Unassembled WGS sequence"/>
</dbReference>
<sequence>MKFSRILAAAAAASFISASAGCSNTKKVTSTEIDPLAVRSQPTEIVYDWQEPYSATLSAFRNSDRYTDKAMFEILDLTGDGVPELIISPSDEVSAQCEIYRFIGSRADLIATSGSFGSFDYIPSLNAIGFSYNGEGFVMGEYQTYQEGSFNTDISFYNNSDSASAGAHIRYEINNENVSLTRYQEALFPYQEAFTIKVGRKFSLGDEAIDYALHYSESWSQVLTDDQKKLYKDYTASVMNASELKDAAFEIVDLDLSGLPEVVISTGMLNDSEIKILYLDSDGVKELSTSPDASGGICFDVKAKIFYAADFFGTIQCWSLAGADINGFTPSESTMRCGRKYDLTAENIEKAFT</sequence>
<dbReference type="OrthoDB" id="1816625at2"/>
<name>W7UVN5_RUMFL</name>
<keyword evidence="3" id="KW-1185">Reference proteome</keyword>
<dbReference type="PROSITE" id="PS51257">
    <property type="entry name" value="PROKAR_LIPOPROTEIN"/>
    <property type="match status" value="1"/>
</dbReference>
<evidence type="ECO:0000313" key="3">
    <source>
        <dbReference type="Proteomes" id="UP000019365"/>
    </source>
</evidence>